<dbReference type="STRING" id="690307.A0A1L9WFG9"/>
<protein>
    <submittedName>
        <fullName evidence="2">Uncharacterized protein</fullName>
    </submittedName>
</protein>
<sequence>MPRRTHGLVSRHGRHKQASVNLNAAGLELIGDDVSANPAFAVRKLSATSSQNAVNLISYWTDCAAEPQCNAGFTLWTTGHGKVYDADKGVYTGDGCHGGGKGFNRGLCVESDVQAVNCQWYGKAKGCSQTCPAGTILLAQNTHISGASTGCKTGHFSSYCCEEIYTNSLAVCPQTNVNNALTGGLGVVRKDATSVRLLKDAPDLSTFQECFWAIVGFLSLVAAGNYLVNNIPGHWNANGQFQPQHNRIYPASVTSQACTTTTTSHTTITTLTSSPKTVTCDGNRYPQACAHYSSVIDLHQYSTLICPVNKLVSRTATSTWNEQHVNAWRSWVPNLPARYNWNHCDRHEYPPFAYVERTGSPYTQWIRLLPSSENRGGGPITSSTCTEIVSTIYTLNGLVMEFTNVQGYSMSDNPCLPVVITDDPGFALFTNDPWYVAVQQQHNSAAYALPPVAALTQGKTAPRIGRNIAKRESSDFWVVDEGNSSRQATPEEVFEDMGLIRCESTDCEKELKEMGLLRDHGHDRDASDTTSSAPVVLTTPLEATPGSRTDSRKVVVPSQPIETGRGARNHLERHRRSGTSHHH</sequence>
<name>A0A1L9WFG9_ASPA1</name>
<proteinExistence type="predicted"/>
<reference evidence="3" key="1">
    <citation type="journal article" date="2017" name="Genome Biol.">
        <title>Comparative genomics reveals high biological diversity and specific adaptations in the industrially and medically important fungal genus Aspergillus.</title>
        <authorList>
            <person name="de Vries R.P."/>
            <person name="Riley R."/>
            <person name="Wiebenga A."/>
            <person name="Aguilar-Osorio G."/>
            <person name="Amillis S."/>
            <person name="Uchima C.A."/>
            <person name="Anderluh G."/>
            <person name="Asadollahi M."/>
            <person name="Askin M."/>
            <person name="Barry K."/>
            <person name="Battaglia E."/>
            <person name="Bayram O."/>
            <person name="Benocci T."/>
            <person name="Braus-Stromeyer S.A."/>
            <person name="Caldana C."/>
            <person name="Canovas D."/>
            <person name="Cerqueira G.C."/>
            <person name="Chen F."/>
            <person name="Chen W."/>
            <person name="Choi C."/>
            <person name="Clum A."/>
            <person name="Dos Santos R.A."/>
            <person name="Damasio A.R."/>
            <person name="Diallinas G."/>
            <person name="Emri T."/>
            <person name="Fekete E."/>
            <person name="Flipphi M."/>
            <person name="Freyberg S."/>
            <person name="Gallo A."/>
            <person name="Gournas C."/>
            <person name="Habgood R."/>
            <person name="Hainaut M."/>
            <person name="Harispe M.L."/>
            <person name="Henrissat B."/>
            <person name="Hilden K.S."/>
            <person name="Hope R."/>
            <person name="Hossain A."/>
            <person name="Karabika E."/>
            <person name="Karaffa L."/>
            <person name="Karanyi Z."/>
            <person name="Krasevec N."/>
            <person name="Kuo A."/>
            <person name="Kusch H."/>
            <person name="LaButti K."/>
            <person name="Lagendijk E.L."/>
            <person name="Lapidus A."/>
            <person name="Levasseur A."/>
            <person name="Lindquist E."/>
            <person name="Lipzen A."/>
            <person name="Logrieco A.F."/>
            <person name="MacCabe A."/>
            <person name="Maekelae M.R."/>
            <person name="Malavazi I."/>
            <person name="Melin P."/>
            <person name="Meyer V."/>
            <person name="Mielnichuk N."/>
            <person name="Miskei M."/>
            <person name="Molnar A.P."/>
            <person name="Mule G."/>
            <person name="Ngan C.Y."/>
            <person name="Orejas M."/>
            <person name="Orosz E."/>
            <person name="Ouedraogo J.P."/>
            <person name="Overkamp K.M."/>
            <person name="Park H.-S."/>
            <person name="Perrone G."/>
            <person name="Piumi F."/>
            <person name="Punt P.J."/>
            <person name="Ram A.F."/>
            <person name="Ramon A."/>
            <person name="Rauscher S."/>
            <person name="Record E."/>
            <person name="Riano-Pachon D.M."/>
            <person name="Robert V."/>
            <person name="Roehrig J."/>
            <person name="Ruller R."/>
            <person name="Salamov A."/>
            <person name="Salih N.S."/>
            <person name="Samson R.A."/>
            <person name="Sandor E."/>
            <person name="Sanguinetti M."/>
            <person name="Schuetze T."/>
            <person name="Sepcic K."/>
            <person name="Shelest E."/>
            <person name="Sherlock G."/>
            <person name="Sophianopoulou V."/>
            <person name="Squina F.M."/>
            <person name="Sun H."/>
            <person name="Susca A."/>
            <person name="Todd R.B."/>
            <person name="Tsang A."/>
            <person name="Unkles S.E."/>
            <person name="van de Wiele N."/>
            <person name="van Rossen-Uffink D."/>
            <person name="Oliveira J.V."/>
            <person name="Vesth T.C."/>
            <person name="Visser J."/>
            <person name="Yu J.-H."/>
            <person name="Zhou M."/>
            <person name="Andersen M.R."/>
            <person name="Archer D.B."/>
            <person name="Baker S.E."/>
            <person name="Benoit I."/>
            <person name="Brakhage A.A."/>
            <person name="Braus G.H."/>
            <person name="Fischer R."/>
            <person name="Frisvad J.C."/>
            <person name="Goldman G.H."/>
            <person name="Houbraken J."/>
            <person name="Oakley B."/>
            <person name="Pocsi I."/>
            <person name="Scazzocchio C."/>
            <person name="Seiboth B."/>
            <person name="vanKuyk P.A."/>
            <person name="Wortman J."/>
            <person name="Dyer P.S."/>
            <person name="Grigoriev I.V."/>
        </authorList>
    </citation>
    <scope>NUCLEOTIDE SEQUENCE [LARGE SCALE GENOMIC DNA]</scope>
    <source>
        <strain evidence="3">ATCC 16872 / CBS 172.66 / WB 5094</strain>
    </source>
</reference>
<dbReference type="RefSeq" id="XP_020051260.1">
    <property type="nucleotide sequence ID" value="XM_020202115.1"/>
</dbReference>
<organism evidence="2 3">
    <name type="scientific">Aspergillus aculeatus (strain ATCC 16872 / CBS 172.66 / WB 5094)</name>
    <dbReference type="NCBI Taxonomy" id="690307"/>
    <lineage>
        <taxon>Eukaryota</taxon>
        <taxon>Fungi</taxon>
        <taxon>Dikarya</taxon>
        <taxon>Ascomycota</taxon>
        <taxon>Pezizomycotina</taxon>
        <taxon>Eurotiomycetes</taxon>
        <taxon>Eurotiomycetidae</taxon>
        <taxon>Eurotiales</taxon>
        <taxon>Aspergillaceae</taxon>
        <taxon>Aspergillus</taxon>
        <taxon>Aspergillus subgen. Circumdati</taxon>
    </lineage>
</organism>
<feature type="compositionally biased region" description="Basic residues" evidence="1">
    <location>
        <begin position="567"/>
        <end position="583"/>
    </location>
</feature>
<evidence type="ECO:0000313" key="3">
    <source>
        <dbReference type="Proteomes" id="UP000184546"/>
    </source>
</evidence>
<dbReference type="AlphaFoldDB" id="A0A1L9WFG9"/>
<gene>
    <name evidence="2" type="ORF">ASPACDRAFT_48368</name>
</gene>
<evidence type="ECO:0000313" key="2">
    <source>
        <dbReference type="EMBL" id="OJJ94920.1"/>
    </source>
</evidence>
<dbReference type="OrthoDB" id="73875at2759"/>
<keyword evidence="3" id="KW-1185">Reference proteome</keyword>
<feature type="region of interest" description="Disordered" evidence="1">
    <location>
        <begin position="519"/>
        <end position="583"/>
    </location>
</feature>
<dbReference type="EMBL" id="KV878992">
    <property type="protein sequence ID" value="OJJ94920.1"/>
    <property type="molecule type" value="Genomic_DNA"/>
</dbReference>
<evidence type="ECO:0000256" key="1">
    <source>
        <dbReference type="SAM" id="MobiDB-lite"/>
    </source>
</evidence>
<dbReference type="VEuPathDB" id="FungiDB:ASPACDRAFT_48368"/>
<accession>A0A1L9WFG9</accession>
<dbReference type="GeneID" id="30975929"/>
<dbReference type="Proteomes" id="UP000184546">
    <property type="component" value="Unassembled WGS sequence"/>
</dbReference>